<evidence type="ECO:0008006" key="15">
    <source>
        <dbReference type="Google" id="ProtNLM"/>
    </source>
</evidence>
<comment type="function">
    <text evidence="8">Binds the poly(A) tail of mRNA. Appears to be an important mediator of the multiple roles of the poly(A) tail in mRNA biogenesis, stability and translation.</text>
</comment>
<dbReference type="GO" id="GO:0005737">
    <property type="term" value="C:cytoplasm"/>
    <property type="evidence" value="ECO:0007669"/>
    <property type="project" value="UniProtKB-SubCell"/>
</dbReference>
<comment type="subcellular location">
    <subcellularLocation>
        <location evidence="2">Cytoplasm</location>
    </subcellularLocation>
    <subcellularLocation>
        <location evidence="1">Nucleus</location>
    </subcellularLocation>
</comment>
<dbReference type="FunFam" id="3.30.70.330:FF:000651">
    <property type="entry name" value="Poly(A) binding protein cytoplasmic 1 like"/>
    <property type="match status" value="1"/>
</dbReference>
<dbReference type="GO" id="GO:0005634">
    <property type="term" value="C:nucleus"/>
    <property type="evidence" value="ECO:0007669"/>
    <property type="project" value="UniProtKB-SubCell"/>
</dbReference>
<feature type="domain" description="RRM" evidence="11">
    <location>
        <begin position="63"/>
        <end position="197"/>
    </location>
</feature>
<dbReference type="Pfam" id="PF00076">
    <property type="entry name" value="RRM_1"/>
    <property type="match status" value="3"/>
</dbReference>
<dbReference type="eggNOG" id="KOG0123">
    <property type="taxonomic scope" value="Eukaryota"/>
</dbReference>
<evidence type="ECO:0000256" key="7">
    <source>
        <dbReference type="ARBA" id="ARBA00023242"/>
    </source>
</evidence>
<evidence type="ECO:0000256" key="4">
    <source>
        <dbReference type="ARBA" id="ARBA00022490"/>
    </source>
</evidence>
<evidence type="ECO:0000256" key="3">
    <source>
        <dbReference type="ARBA" id="ARBA00008557"/>
    </source>
</evidence>
<evidence type="ECO:0000259" key="11">
    <source>
        <dbReference type="PROSITE" id="PS50102"/>
    </source>
</evidence>
<feature type="region of interest" description="Disordered" evidence="10">
    <location>
        <begin position="1"/>
        <end position="30"/>
    </location>
</feature>
<evidence type="ECO:0000313" key="13">
    <source>
        <dbReference type="EnsemblPlants" id="LPERR06G16310.1"/>
    </source>
</evidence>
<evidence type="ECO:0000256" key="10">
    <source>
        <dbReference type="SAM" id="MobiDB-lite"/>
    </source>
</evidence>
<dbReference type="InterPro" id="IPR012677">
    <property type="entry name" value="Nucleotide-bd_a/b_plait_sf"/>
</dbReference>
<dbReference type="Gene3D" id="1.10.1900.10">
    <property type="entry name" value="c-terminal domain of poly(a) binding protein"/>
    <property type="match status" value="1"/>
</dbReference>
<dbReference type="Pfam" id="PF00658">
    <property type="entry name" value="MLLE"/>
    <property type="match status" value="1"/>
</dbReference>
<keyword evidence="5" id="KW-0677">Repeat</keyword>
<evidence type="ECO:0000259" key="12">
    <source>
        <dbReference type="PROSITE" id="PS51309"/>
    </source>
</evidence>
<dbReference type="EnsemblPlants" id="LPERR06G16310.1">
    <property type="protein sequence ID" value="LPERR06G16310.1"/>
    <property type="gene ID" value="LPERR06G16310"/>
</dbReference>
<dbReference type="Gramene" id="LPERR06G16310.1">
    <property type="protein sequence ID" value="LPERR06G16310.1"/>
    <property type="gene ID" value="LPERR06G16310"/>
</dbReference>
<proteinExistence type="inferred from homology"/>
<organism evidence="13 14">
    <name type="scientific">Leersia perrieri</name>
    <dbReference type="NCBI Taxonomy" id="77586"/>
    <lineage>
        <taxon>Eukaryota</taxon>
        <taxon>Viridiplantae</taxon>
        <taxon>Streptophyta</taxon>
        <taxon>Embryophyta</taxon>
        <taxon>Tracheophyta</taxon>
        <taxon>Spermatophyta</taxon>
        <taxon>Magnoliopsida</taxon>
        <taxon>Liliopsida</taxon>
        <taxon>Poales</taxon>
        <taxon>Poaceae</taxon>
        <taxon>BOP clade</taxon>
        <taxon>Oryzoideae</taxon>
        <taxon>Oryzeae</taxon>
        <taxon>Oryzinae</taxon>
        <taxon>Leersia</taxon>
    </lineage>
</organism>
<dbReference type="PROSITE" id="PS50102">
    <property type="entry name" value="RRM"/>
    <property type="match status" value="3"/>
</dbReference>
<comment type="similarity">
    <text evidence="3">Belongs to the polyadenylate-binding protein type-1 family.</text>
</comment>
<dbReference type="AlphaFoldDB" id="A0A0D9WRM6"/>
<evidence type="ECO:0000256" key="5">
    <source>
        <dbReference type="ARBA" id="ARBA00022737"/>
    </source>
</evidence>
<keyword evidence="6 9" id="KW-0694">RNA-binding</keyword>
<evidence type="ECO:0000256" key="9">
    <source>
        <dbReference type="PROSITE-ProRule" id="PRU00176"/>
    </source>
</evidence>
<dbReference type="InterPro" id="IPR000504">
    <property type="entry name" value="RRM_dom"/>
</dbReference>
<reference evidence="14" key="2">
    <citation type="submission" date="2013-12" db="EMBL/GenBank/DDBJ databases">
        <authorList>
            <person name="Yu Y."/>
            <person name="Lee S."/>
            <person name="de Baynast K."/>
            <person name="Wissotski M."/>
            <person name="Liu L."/>
            <person name="Talag J."/>
            <person name="Goicoechea J."/>
            <person name="Angelova A."/>
            <person name="Jetty R."/>
            <person name="Kudrna D."/>
            <person name="Golser W."/>
            <person name="Rivera L."/>
            <person name="Zhang J."/>
            <person name="Wing R."/>
        </authorList>
    </citation>
    <scope>NUCLEOTIDE SEQUENCE</scope>
</reference>
<name>A0A0D9WRM6_9ORYZ</name>
<dbReference type="GO" id="GO:0003723">
    <property type="term" value="F:RNA binding"/>
    <property type="evidence" value="ECO:0007669"/>
    <property type="project" value="UniProtKB-UniRule"/>
</dbReference>
<protein>
    <recommendedName>
        <fullName evidence="15">Polyadenylate-binding protein</fullName>
    </recommendedName>
</protein>
<evidence type="ECO:0000256" key="1">
    <source>
        <dbReference type="ARBA" id="ARBA00004123"/>
    </source>
</evidence>
<reference evidence="13" key="3">
    <citation type="submission" date="2015-04" db="UniProtKB">
        <authorList>
            <consortium name="EnsemblPlants"/>
        </authorList>
    </citation>
    <scope>IDENTIFICATION</scope>
</reference>
<feature type="domain" description="RRM" evidence="11">
    <location>
        <begin position="211"/>
        <end position="288"/>
    </location>
</feature>
<sequence length="625" mass="68084">MAIPTSSSLADQPPASSSAAAPDQPPPPAAGVVVAAADQTAEEAAVGAPGVADQSTAAVVSTAALYVGDLEGSVGEDQLVALFSQVVPVASAHVCRDIAATRAMEVLNFTIVNGKPIRVMFSNRDPTLRKSGHANIFIKNLEPSIDNKNLWLLMSTVILKGHGFVQFEREESANDAINGLNGMLVNGTNIFVSLFMRRQERENVGDADNFTHVYVKNLPKNFTNDDLQSEFAPFGAITSAVVMRYDNGLSKSFGFVNFEKSDSAKNVISNLDGKSIDGMVLYVRRAQKKSERQAELKQNMTWNLYDDINDEHLRRLFECFGEIASCKVMLDSHGRSKGYGFVSFAALEDANNAISKMNGKMVGKKPLYVGIHQSKEERKAFLAAHFARAKALATMAPTLGPNMVPHPFNFGHGVPALAPPPPVGYGFQPNFVPGIGLHAPNMMMPYNMQRHPSQRNGARHGGMHRQMHYPQMFHHPNANQGFRQHLTNRRSGLVNQAMLHYGFSTPMPPIQQDFKHFQRTDEFHAQSIPRNKLAASLASANPEQQREILGEFLFPLVEQLEKDCATKVTGMLLELDKSEVLNLIESPDTLRETVAAAMKVLELEAKAALGSGDAVPAAPSSSKAA</sequence>
<evidence type="ECO:0000313" key="14">
    <source>
        <dbReference type="Proteomes" id="UP000032180"/>
    </source>
</evidence>
<accession>A0A0D9WRM6</accession>
<dbReference type="PANTHER" id="PTHR24012">
    <property type="entry name" value="RNA BINDING PROTEIN"/>
    <property type="match status" value="1"/>
</dbReference>
<dbReference type="SUPFAM" id="SSF63570">
    <property type="entry name" value="PABC (PABP) domain"/>
    <property type="match status" value="1"/>
</dbReference>
<dbReference type="Proteomes" id="UP000032180">
    <property type="component" value="Chromosome 6"/>
</dbReference>
<dbReference type="SMART" id="SM00360">
    <property type="entry name" value="RRM"/>
    <property type="match status" value="4"/>
</dbReference>
<dbReference type="STRING" id="77586.A0A0D9WRM6"/>
<dbReference type="Gene3D" id="3.30.70.330">
    <property type="match status" value="4"/>
</dbReference>
<dbReference type="PROSITE" id="PS51309">
    <property type="entry name" value="PABC"/>
    <property type="match status" value="1"/>
</dbReference>
<evidence type="ECO:0000256" key="8">
    <source>
        <dbReference type="ARBA" id="ARBA00054110"/>
    </source>
</evidence>
<dbReference type="SUPFAM" id="SSF54928">
    <property type="entry name" value="RNA-binding domain, RBD"/>
    <property type="match status" value="2"/>
</dbReference>
<keyword evidence="4" id="KW-0963">Cytoplasm</keyword>
<keyword evidence="7" id="KW-0539">Nucleus</keyword>
<evidence type="ECO:0000256" key="2">
    <source>
        <dbReference type="ARBA" id="ARBA00004496"/>
    </source>
</evidence>
<dbReference type="InterPro" id="IPR036053">
    <property type="entry name" value="PABP-dom"/>
</dbReference>
<evidence type="ECO:0000256" key="6">
    <source>
        <dbReference type="ARBA" id="ARBA00022884"/>
    </source>
</evidence>
<reference evidence="13 14" key="1">
    <citation type="submission" date="2012-08" db="EMBL/GenBank/DDBJ databases">
        <title>Oryza genome evolution.</title>
        <authorList>
            <person name="Wing R.A."/>
        </authorList>
    </citation>
    <scope>NUCLEOTIDE SEQUENCE</scope>
</reference>
<feature type="compositionally biased region" description="Low complexity" evidence="10">
    <location>
        <begin position="10"/>
        <end position="22"/>
    </location>
</feature>
<keyword evidence="14" id="KW-1185">Reference proteome</keyword>
<dbReference type="InterPro" id="IPR002004">
    <property type="entry name" value="PABP_HYD_C"/>
</dbReference>
<dbReference type="SMART" id="SM00517">
    <property type="entry name" value="PolyA"/>
    <property type="match status" value="1"/>
</dbReference>
<feature type="domain" description="RRM" evidence="11">
    <location>
        <begin position="297"/>
        <end position="374"/>
    </location>
</feature>
<dbReference type="InterPro" id="IPR035979">
    <property type="entry name" value="RBD_domain_sf"/>
</dbReference>
<feature type="domain" description="PABC" evidence="12">
    <location>
        <begin position="529"/>
        <end position="606"/>
    </location>
</feature>
<dbReference type="HOGENOM" id="CLU_012062_22_2_1"/>